<evidence type="ECO:0000313" key="5">
    <source>
        <dbReference type="EMBL" id="KAK2572805.1"/>
    </source>
</evidence>
<reference evidence="5" key="1">
    <citation type="journal article" date="2023" name="G3 (Bethesda)">
        <title>Whole genome assembly and annotation of the endangered Caribbean coral Acropora cervicornis.</title>
        <authorList>
            <person name="Selwyn J.D."/>
            <person name="Vollmer S.V."/>
        </authorList>
    </citation>
    <scope>NUCLEOTIDE SEQUENCE</scope>
    <source>
        <strain evidence="5">K2</strain>
    </source>
</reference>
<dbReference type="CDD" id="cd09275">
    <property type="entry name" value="RNase_HI_RT_DIRS1"/>
    <property type="match status" value="1"/>
</dbReference>
<dbReference type="PROSITE" id="PS50878">
    <property type="entry name" value="RT_POL"/>
    <property type="match status" value="1"/>
</dbReference>
<feature type="region of interest" description="Disordered" evidence="3">
    <location>
        <begin position="901"/>
        <end position="924"/>
    </location>
</feature>
<evidence type="ECO:0000259" key="4">
    <source>
        <dbReference type="PROSITE" id="PS50878"/>
    </source>
</evidence>
<evidence type="ECO:0000256" key="3">
    <source>
        <dbReference type="SAM" id="MobiDB-lite"/>
    </source>
</evidence>
<gene>
    <name evidence="5" type="ORF">P5673_001793</name>
</gene>
<dbReference type="Proteomes" id="UP001249851">
    <property type="component" value="Unassembled WGS sequence"/>
</dbReference>
<dbReference type="InterPro" id="IPR013762">
    <property type="entry name" value="Integrase-like_cat_sf"/>
</dbReference>
<accession>A0AAD9R4A5</accession>
<dbReference type="CDD" id="cd03714">
    <property type="entry name" value="RT_DIRS1"/>
    <property type="match status" value="1"/>
</dbReference>
<dbReference type="Gene3D" id="3.10.10.10">
    <property type="entry name" value="HIV Type 1 Reverse Transcriptase, subunit A, domain 1"/>
    <property type="match status" value="1"/>
</dbReference>
<sequence length="1320" mass="147812">MTDSSLQKVGNGAAPNNGESAIVAAISSMSELLVSSITSMKSTMAESLGQMKDTIDQLVIEEGPSEENDEQLQIAAKTDELPTEQSDKNQQSGSAEPNNGAKKPTSGESTEQSINILINQDSVSQRDACGKIELLSGIANDLKLDQKKAPAVNEQIAKIVQGLLREKLTEEVLTATQNRYSPPENCECLTSTKVNHLIWDKLKSDTRSADIKLQRVQSNLVKGLVPIVSVIEKLVKARDKIPKDALDVPELIRAATDAIALVGAANFELNMRRRDNIKPELNEDYKHLCSSSVPFTEFLFGNDADLSKQLKDLAEATKVSKKLNLKVDGHKSNGYRGYKHAKSKGFGYKYSSRGQGTQAIKNLNWKRPGPPYTKKDKGRRPNKLQQFVPAWKDITDDPEVLDWVEHCHLEFIDGVPPVQETDYKVIQFNDAEAAIIESEIVQLLNKGVIVESPHSQGEFVSSIFVRLKKNGVDYRMILNLKELNKFIVYRHFKMDSLKTVTDLMSQGCYMASVDIKDAYYTVPIATEHQKFLKFRWRDKLYQYACLPNGLASAPRIFTKLLKPVFNIMRQKGYLSSSYIDDCYLQGATYGECHDNVQETLMLLGDLGFPIHNEKSVLIPSQVLTFLGFVLNSVTMTVQLTKSRKQKLKTACLTLVNKEPCTIQSVAEVIGVIVSSFPGVEHGPLHYRSLERDKSHALRENKGNFGSSMILSPSSRAELNWWISNVDTSLKLISHGEPELHIQTDASALGWGGLRGEQRTGGRWTQQEASHDINYLELLAVFLTIKALCGNCANLHIRVQFDNTTAVCYINNMGGSKSPDCNSVARQIWDYCVERHIWISASHLPGCENTEADRESRHFNDRTEWQLASDVYYSITRQFGQPSIDLFASCLNKQCPVYASWRPDPDAMEMPGKNSSKQGRRDPGGALLDLPKLVSQIAETIDSSSIDDHSQGSPPDSSRVPETSPIEEKAESVSLSFVRRLYKNRGFSERATNIVLQSWRQSSQKQYDAHIRKWLLFCTKRQADPICPTISVAVDFLTSLYDEGLSYSSINSARCALSAILESPASAYPTFGEHPDVKRFMKGIFQSRPPLPRYCKTWDVNLVLQYIGSMGNSQELSLKDLTLKLVMLVALTTAQRGQSLQLLDTQNMVQEETAYTFMLNSNLKQSKPGKSTSDLVIKLNAYPYDRNLCVVNACSVYLARTKLLRGSESRLFITHLKPHKKASRDTIRRWIQQMMIKAGIDINVYKPHSVRSAATSKAKAANASLVEIMQTAGWSFEISRDFVVRMMTRQNRKLNETYLKSMFDWDSAESSVAQEVTPIPC</sequence>
<keyword evidence="1" id="KW-0238">DNA-binding</keyword>
<evidence type="ECO:0000313" key="6">
    <source>
        <dbReference type="Proteomes" id="UP001249851"/>
    </source>
</evidence>
<dbReference type="GO" id="GO:0003677">
    <property type="term" value="F:DNA binding"/>
    <property type="evidence" value="ECO:0007669"/>
    <property type="project" value="UniProtKB-KW"/>
</dbReference>
<feature type="compositionally biased region" description="Polar residues" evidence="3">
    <location>
        <begin position="88"/>
        <end position="97"/>
    </location>
</feature>
<dbReference type="Gene3D" id="3.30.70.270">
    <property type="match status" value="1"/>
</dbReference>
<feature type="region of interest" description="Disordered" evidence="3">
    <location>
        <begin position="942"/>
        <end position="966"/>
    </location>
</feature>
<dbReference type="Pfam" id="PF00078">
    <property type="entry name" value="RVT_1"/>
    <property type="match status" value="1"/>
</dbReference>
<dbReference type="Gene3D" id="1.10.443.10">
    <property type="entry name" value="Intergrase catalytic core"/>
    <property type="match status" value="1"/>
</dbReference>
<proteinExistence type="predicted"/>
<dbReference type="Gene3D" id="1.10.150.130">
    <property type="match status" value="1"/>
</dbReference>
<dbReference type="InterPro" id="IPR043128">
    <property type="entry name" value="Rev_trsase/Diguanyl_cyclase"/>
</dbReference>
<dbReference type="SUPFAM" id="SSF47823">
    <property type="entry name" value="lambda integrase-like, N-terminal domain"/>
    <property type="match status" value="1"/>
</dbReference>
<dbReference type="GO" id="GO:0006310">
    <property type="term" value="P:DNA recombination"/>
    <property type="evidence" value="ECO:0007669"/>
    <property type="project" value="UniProtKB-KW"/>
</dbReference>
<feature type="region of interest" description="Disordered" evidence="3">
    <location>
        <begin position="80"/>
        <end position="111"/>
    </location>
</feature>
<comment type="caution">
    <text evidence="5">The sequence shown here is derived from an EMBL/GenBank/DDBJ whole genome shotgun (WGS) entry which is preliminary data.</text>
</comment>
<dbReference type="GO" id="GO:0015074">
    <property type="term" value="P:DNA integration"/>
    <property type="evidence" value="ECO:0007669"/>
    <property type="project" value="InterPro"/>
</dbReference>
<dbReference type="InterPro" id="IPR010998">
    <property type="entry name" value="Integrase_recombinase_N"/>
</dbReference>
<dbReference type="EMBL" id="JARQWQ010000003">
    <property type="protein sequence ID" value="KAK2572805.1"/>
    <property type="molecule type" value="Genomic_DNA"/>
</dbReference>
<dbReference type="InterPro" id="IPR052055">
    <property type="entry name" value="Hepadnavirus_pol/RT"/>
</dbReference>
<dbReference type="PANTHER" id="PTHR33050:SF7">
    <property type="entry name" value="RIBONUCLEASE H"/>
    <property type="match status" value="1"/>
</dbReference>
<dbReference type="InterPro" id="IPR000477">
    <property type="entry name" value="RT_dom"/>
</dbReference>
<keyword evidence="6" id="KW-1185">Reference proteome</keyword>
<dbReference type="InterPro" id="IPR043502">
    <property type="entry name" value="DNA/RNA_pol_sf"/>
</dbReference>
<feature type="domain" description="Reverse transcriptase" evidence="4">
    <location>
        <begin position="447"/>
        <end position="630"/>
    </location>
</feature>
<dbReference type="InterPro" id="IPR011010">
    <property type="entry name" value="DNA_brk_join_enz"/>
</dbReference>
<name>A0AAD9R4A5_ACRCE</name>
<protein>
    <submittedName>
        <fullName evidence="5">Gag-Pol polyprotein</fullName>
    </submittedName>
</protein>
<evidence type="ECO:0000256" key="2">
    <source>
        <dbReference type="ARBA" id="ARBA00023172"/>
    </source>
</evidence>
<dbReference type="SUPFAM" id="SSF56672">
    <property type="entry name" value="DNA/RNA polymerases"/>
    <property type="match status" value="1"/>
</dbReference>
<keyword evidence="2" id="KW-0233">DNA recombination</keyword>
<evidence type="ECO:0000256" key="1">
    <source>
        <dbReference type="ARBA" id="ARBA00023125"/>
    </source>
</evidence>
<reference evidence="5" key="2">
    <citation type="journal article" date="2023" name="Science">
        <title>Genomic signatures of disease resistance in endangered staghorn corals.</title>
        <authorList>
            <person name="Vollmer S.V."/>
            <person name="Selwyn J.D."/>
            <person name="Despard B.A."/>
            <person name="Roesel C.L."/>
        </authorList>
    </citation>
    <scope>NUCLEOTIDE SEQUENCE</scope>
    <source>
        <strain evidence="5">K2</strain>
    </source>
</reference>
<dbReference type="PANTHER" id="PTHR33050">
    <property type="entry name" value="REVERSE TRANSCRIPTASE DOMAIN-CONTAINING PROTEIN"/>
    <property type="match status" value="1"/>
</dbReference>
<dbReference type="SUPFAM" id="SSF56349">
    <property type="entry name" value="DNA breaking-rejoining enzymes"/>
    <property type="match status" value="1"/>
</dbReference>
<organism evidence="5 6">
    <name type="scientific">Acropora cervicornis</name>
    <name type="common">Staghorn coral</name>
    <dbReference type="NCBI Taxonomy" id="6130"/>
    <lineage>
        <taxon>Eukaryota</taxon>
        <taxon>Metazoa</taxon>
        <taxon>Cnidaria</taxon>
        <taxon>Anthozoa</taxon>
        <taxon>Hexacorallia</taxon>
        <taxon>Scleractinia</taxon>
        <taxon>Astrocoeniina</taxon>
        <taxon>Acroporidae</taxon>
        <taxon>Acropora</taxon>
    </lineage>
</organism>